<reference evidence="1 2" key="1">
    <citation type="submission" date="2016-05" db="EMBL/GenBank/DDBJ databases">
        <title>Chromosome and linear plasmid sequence of a 2015 human isolate of tick-borne relapsing fever spirochete, Borrelia turicatae.</title>
        <authorList>
            <person name="Kingry L.C."/>
            <person name="Dhwani B."/>
            <person name="Replogle A."/>
            <person name="Sexton C."/>
            <person name="Rowe L."/>
            <person name="Stermole B.M."/>
            <person name="Christensen A.M."/>
            <person name="Schriefer M.E."/>
        </authorList>
    </citation>
    <scope>NUCLEOTIDE SEQUENCE [LARGE SCALE GENOMIC DNA]</scope>
    <source>
        <strain evidence="1 2">BTE5EL</strain>
    </source>
</reference>
<dbReference type="InterPro" id="IPR049714">
    <property type="entry name" value="BB0208-like"/>
</dbReference>
<dbReference type="AlphaFoldDB" id="A0A172XAP0"/>
<evidence type="ECO:0000313" key="2">
    <source>
        <dbReference type="Proteomes" id="UP000264231"/>
    </source>
</evidence>
<name>A0A172XAP0_BORTU</name>
<organism evidence="1 2">
    <name type="scientific">Borrelia turicatae</name>
    <dbReference type="NCBI Taxonomy" id="142"/>
    <lineage>
        <taxon>Bacteria</taxon>
        <taxon>Pseudomonadati</taxon>
        <taxon>Spirochaetota</taxon>
        <taxon>Spirochaetia</taxon>
        <taxon>Spirochaetales</taxon>
        <taxon>Borreliaceae</taxon>
        <taxon>Borrelia</taxon>
    </lineage>
</organism>
<dbReference type="RefSeq" id="WP_011772163.1">
    <property type="nucleotide sequence ID" value="NZ_CP015629.1"/>
</dbReference>
<evidence type="ECO:0000313" key="1">
    <source>
        <dbReference type="EMBL" id="ANF33703.1"/>
    </source>
</evidence>
<proteinExistence type="predicted"/>
<accession>A0A172XAP0</accession>
<sequence>MKIAPKYQEFYNSLSILKKYININIEEKILRYSILSKLYKLNEEEIQNLIKISQDYELKKNKINITLEEYYYEKIQDKKIKNWILEIIREKNSLQIKKETNLISKRSGITYKLHSTNFLKIIEIQNNSKYTQEKKELYKQLILNFSSNLKIENLEPTIDILIAVKHRNKEKIKRILKYNQSFQRLFKSSLGKKQSRVIKLKKLLILTYWPVGCLSKSLFNKILTKNYRYIIDEVLTLKYDEILKYLKTIKTFSLNEIFYKGSNKNSNFNYFFSEFMKYTPNDFQNTLKTYLFSLEKTAIKQYLEWFFKDKVPNEWEDFIFAIEYLETHKLLNLSSNIKDIIIAKFKAEEFFVSFEKMNFNPYKSSKIFQNKNIKRIFLQNVINYIKDNSTKIDTYGWIAFYIYADKNDKAKFSKDIKNFFENKNLEIQNQIFVYFLSFYPNIDKKHFEFISEIMIHLDKDKISIPQEIIKMQEISPYRLNYRKSYIFVKSLILRTRVFKILHKNIKLELLFKIEEFKTETLLPAICYITCYSKPNALKEEQTMSSEKKEEIMKFVTFLTKE</sequence>
<dbReference type="Proteomes" id="UP000264231">
    <property type="component" value="Chromosome"/>
</dbReference>
<dbReference type="NCBIfam" id="NF041829">
    <property type="entry name" value="Borr_BB0208"/>
    <property type="match status" value="1"/>
</dbReference>
<gene>
    <name evidence="1" type="ORF">A7978_01005</name>
</gene>
<protein>
    <submittedName>
        <fullName evidence="1">Uncharacterized protein</fullName>
    </submittedName>
</protein>
<dbReference type="EMBL" id="CP015629">
    <property type="protein sequence ID" value="ANF33703.1"/>
    <property type="molecule type" value="Genomic_DNA"/>
</dbReference>
<dbReference type="OMA" id="WPVGCLS"/>